<organism evidence="1">
    <name type="scientific">Arundo donax</name>
    <name type="common">Giant reed</name>
    <name type="synonym">Donax arundinaceus</name>
    <dbReference type="NCBI Taxonomy" id="35708"/>
    <lineage>
        <taxon>Eukaryota</taxon>
        <taxon>Viridiplantae</taxon>
        <taxon>Streptophyta</taxon>
        <taxon>Embryophyta</taxon>
        <taxon>Tracheophyta</taxon>
        <taxon>Spermatophyta</taxon>
        <taxon>Magnoliopsida</taxon>
        <taxon>Liliopsida</taxon>
        <taxon>Poales</taxon>
        <taxon>Poaceae</taxon>
        <taxon>PACMAD clade</taxon>
        <taxon>Arundinoideae</taxon>
        <taxon>Arundineae</taxon>
        <taxon>Arundo</taxon>
    </lineage>
</organism>
<protein>
    <submittedName>
        <fullName evidence="1">Uncharacterized protein</fullName>
    </submittedName>
</protein>
<reference evidence="1" key="1">
    <citation type="submission" date="2014-09" db="EMBL/GenBank/DDBJ databases">
        <authorList>
            <person name="Magalhaes I.L.F."/>
            <person name="Oliveira U."/>
            <person name="Santos F.R."/>
            <person name="Vidigal T.H.D.A."/>
            <person name="Brescovit A.D."/>
            <person name="Santos A.J."/>
        </authorList>
    </citation>
    <scope>NUCLEOTIDE SEQUENCE</scope>
    <source>
        <tissue evidence="1">Shoot tissue taken approximately 20 cm above the soil surface</tissue>
    </source>
</reference>
<dbReference type="AlphaFoldDB" id="A0A0A8YFR9"/>
<reference evidence="1" key="2">
    <citation type="journal article" date="2015" name="Data Brief">
        <title>Shoot transcriptome of the giant reed, Arundo donax.</title>
        <authorList>
            <person name="Barrero R.A."/>
            <person name="Guerrero F.D."/>
            <person name="Moolhuijzen P."/>
            <person name="Goolsby J.A."/>
            <person name="Tidwell J."/>
            <person name="Bellgard S.E."/>
            <person name="Bellgard M.I."/>
        </authorList>
    </citation>
    <scope>NUCLEOTIDE SEQUENCE</scope>
    <source>
        <tissue evidence="1">Shoot tissue taken approximately 20 cm above the soil surface</tissue>
    </source>
</reference>
<name>A0A0A8YFR9_ARUDO</name>
<evidence type="ECO:0000313" key="1">
    <source>
        <dbReference type="EMBL" id="JAD24606.1"/>
    </source>
</evidence>
<accession>A0A0A8YFR9</accession>
<sequence length="36" mass="4189">MRDLLLIDKARQVVAPKTFCYASPTDLVMRLIYSFL</sequence>
<dbReference type="EMBL" id="GBRH01273289">
    <property type="protein sequence ID" value="JAD24606.1"/>
    <property type="molecule type" value="Transcribed_RNA"/>
</dbReference>
<proteinExistence type="predicted"/>